<keyword evidence="5 10" id="KW-0812">Transmembrane</keyword>
<evidence type="ECO:0000256" key="8">
    <source>
        <dbReference type="ARBA" id="ARBA00023065"/>
    </source>
</evidence>
<dbReference type="EMBL" id="CP002683">
    <property type="protein sequence ID" value="AEH44807.1"/>
    <property type="molecule type" value="Genomic_DNA"/>
</dbReference>
<dbReference type="Proteomes" id="UP000006793">
    <property type="component" value="Chromosome"/>
</dbReference>
<feature type="transmembrane region" description="Helical" evidence="10">
    <location>
        <begin position="45"/>
        <end position="64"/>
    </location>
</feature>
<keyword evidence="11" id="KW-0378">Hydrolase</keyword>
<keyword evidence="4" id="KW-0633">Potassium transport</keyword>
<dbReference type="InterPro" id="IPR004772">
    <property type="entry name" value="TrkH"/>
</dbReference>
<dbReference type="KEGG" id="tid:Thein_0933"/>
<evidence type="ECO:0000256" key="9">
    <source>
        <dbReference type="ARBA" id="ARBA00023136"/>
    </source>
</evidence>
<evidence type="ECO:0000256" key="4">
    <source>
        <dbReference type="ARBA" id="ARBA00022538"/>
    </source>
</evidence>
<reference evidence="12" key="1">
    <citation type="submission" date="2011-04" db="EMBL/GenBank/DDBJ databases">
        <title>The complete genome of Thermodesulfatator indicus DSM 15286.</title>
        <authorList>
            <person name="Lucas S."/>
            <person name="Copeland A."/>
            <person name="Lapidus A."/>
            <person name="Bruce D."/>
            <person name="Goodwin L."/>
            <person name="Pitluck S."/>
            <person name="Peters L."/>
            <person name="Kyrpides N."/>
            <person name="Mavromatis K."/>
            <person name="Pagani I."/>
            <person name="Ivanova N."/>
            <person name="Saunders L."/>
            <person name="Detter J.C."/>
            <person name="Tapia R."/>
            <person name="Han C."/>
            <person name="Land M."/>
            <person name="Hauser L."/>
            <person name="Markowitz V."/>
            <person name="Cheng J.-F."/>
            <person name="Hugenholtz P."/>
            <person name="Woyke T."/>
            <person name="Wu D."/>
            <person name="Spring S."/>
            <person name="Schroeder M."/>
            <person name="Brambilla E."/>
            <person name="Klenk H.-P."/>
            <person name="Eisen J.A."/>
        </authorList>
    </citation>
    <scope>NUCLEOTIDE SEQUENCE [LARGE SCALE GENOMIC DNA]</scope>
    <source>
        <strain evidence="12">DSM 15286 / JCM 11887 / CIR29812</strain>
    </source>
</reference>
<dbReference type="Pfam" id="PF02386">
    <property type="entry name" value="TrkH"/>
    <property type="match status" value="1"/>
</dbReference>
<keyword evidence="3" id="KW-1003">Cell membrane</keyword>
<feature type="transmembrane region" description="Helical" evidence="10">
    <location>
        <begin position="383"/>
        <end position="404"/>
    </location>
</feature>
<evidence type="ECO:0000313" key="12">
    <source>
        <dbReference type="Proteomes" id="UP000006793"/>
    </source>
</evidence>
<dbReference type="PANTHER" id="PTHR32024">
    <property type="entry name" value="TRK SYSTEM POTASSIUM UPTAKE PROTEIN TRKG-RELATED"/>
    <property type="match status" value="1"/>
</dbReference>
<dbReference type="RefSeq" id="WP_013907549.1">
    <property type="nucleotide sequence ID" value="NC_015681.1"/>
</dbReference>
<evidence type="ECO:0000313" key="11">
    <source>
        <dbReference type="EMBL" id="AEH44807.1"/>
    </source>
</evidence>
<dbReference type="GO" id="GO:0005886">
    <property type="term" value="C:plasma membrane"/>
    <property type="evidence" value="ECO:0007669"/>
    <property type="project" value="UniProtKB-SubCell"/>
</dbReference>
<feature type="transmembrane region" description="Helical" evidence="10">
    <location>
        <begin position="159"/>
        <end position="180"/>
    </location>
</feature>
<feature type="transmembrane region" description="Helical" evidence="10">
    <location>
        <begin position="227"/>
        <end position="250"/>
    </location>
</feature>
<dbReference type="PANTHER" id="PTHR32024:SF1">
    <property type="entry name" value="KTR SYSTEM POTASSIUM UPTAKE PROTEIN B"/>
    <property type="match status" value="1"/>
</dbReference>
<evidence type="ECO:0000256" key="10">
    <source>
        <dbReference type="SAM" id="Phobius"/>
    </source>
</evidence>
<evidence type="ECO:0000256" key="5">
    <source>
        <dbReference type="ARBA" id="ARBA00022692"/>
    </source>
</evidence>
<feature type="transmembrane region" description="Helical" evidence="10">
    <location>
        <begin position="20"/>
        <end position="39"/>
    </location>
</feature>
<evidence type="ECO:0000256" key="3">
    <source>
        <dbReference type="ARBA" id="ARBA00022475"/>
    </source>
</evidence>
<sequence>MEWKRINRKLERHPARAVIYSFALADIIGAILLWCPFSHVKTLSFIDALFTSTSAICVTGLTVVNTAQDFTHLGQFIILVLMQLGGLGVMTFSVFIALGFKDSLSFSSRLSLQESFLPHFTPEPRKLLFTIFAYTFISEALIALGLFLCFLGHGLGIKVSLAQAIFHAVSAFCNAGFSTFNDGMIDFQKSYAVLALIALAILLGNTGFPIVYELLSFFKEKRHKLSLHFKLTVYTHVALIIFGTVAFLWFDSAGAMAGLSWPLKVVTAVFHSVSARTAGFNSIDIAHFSEHSIYVFLILMVIGACPGSTGGGIKTTTFAVLSCTVWSRLRGFPQAVAFKRSIPVDQVGKAVTLVFIYLLAIMLFHFFLTFTEPNIPFYKSQHEFLGALFEVVSALGTVGLSTGVTSNLNLWGKICIILTMFVGRVGLLSLISFLSEVGHEPRPYRYPKERVMVG</sequence>
<keyword evidence="7 10" id="KW-1133">Transmembrane helix</keyword>
<accession>F8AD75</accession>
<dbReference type="GO" id="GO:0016787">
    <property type="term" value="F:hydrolase activity"/>
    <property type="evidence" value="ECO:0007669"/>
    <property type="project" value="UniProtKB-KW"/>
</dbReference>
<dbReference type="NCBIfam" id="TIGR00933">
    <property type="entry name" value="2a38"/>
    <property type="match status" value="1"/>
</dbReference>
<gene>
    <name evidence="11" type="ordered locus">Thein_0933</name>
</gene>
<keyword evidence="2" id="KW-0813">Transport</keyword>
<evidence type="ECO:0000256" key="6">
    <source>
        <dbReference type="ARBA" id="ARBA00022958"/>
    </source>
</evidence>
<dbReference type="GO" id="GO:0015379">
    <property type="term" value="F:potassium:chloride symporter activity"/>
    <property type="evidence" value="ECO:0007669"/>
    <property type="project" value="InterPro"/>
</dbReference>
<protein>
    <submittedName>
        <fullName evidence="11">H(+)-transporting two-sector ATPase</fullName>
        <ecNumber evidence="11">3.6.3.14</ecNumber>
    </submittedName>
</protein>
<keyword evidence="12" id="KW-1185">Reference proteome</keyword>
<feature type="transmembrane region" description="Helical" evidence="10">
    <location>
        <begin position="76"/>
        <end position="100"/>
    </location>
</feature>
<reference evidence="11 12" key="2">
    <citation type="journal article" date="2012" name="Stand. Genomic Sci.">
        <title>Complete genome sequence of the thermophilic sulfate-reducing ocean bacterium Thermodesulfatator indicus type strain (CIR29812(T)).</title>
        <authorList>
            <person name="Anderson I."/>
            <person name="Saunders E."/>
            <person name="Lapidus A."/>
            <person name="Nolan M."/>
            <person name="Lucas S."/>
            <person name="Tice H."/>
            <person name="Del Rio T.G."/>
            <person name="Cheng J.F."/>
            <person name="Han C."/>
            <person name="Tapia R."/>
            <person name="Goodwin L.A."/>
            <person name="Pitluck S."/>
            <person name="Liolios K."/>
            <person name="Mavromatis K."/>
            <person name="Pagani I."/>
            <person name="Ivanova N."/>
            <person name="Mikhailova N."/>
            <person name="Pati A."/>
            <person name="Chen A."/>
            <person name="Palaniappan K."/>
            <person name="Land M."/>
            <person name="Hauser L."/>
            <person name="Jeffries C.D."/>
            <person name="Chang Y.J."/>
            <person name="Brambilla E.M."/>
            <person name="Rohde M."/>
            <person name="Spring S."/>
            <person name="Goker M."/>
            <person name="Detter J.C."/>
            <person name="Woyke T."/>
            <person name="Bristow J."/>
            <person name="Eisen J.A."/>
            <person name="Markowitz V."/>
            <person name="Hugenholtz P."/>
            <person name="Kyrpides N.C."/>
            <person name="Klenk H.P."/>
        </authorList>
    </citation>
    <scope>NUCLEOTIDE SEQUENCE [LARGE SCALE GENOMIC DNA]</scope>
    <source>
        <strain evidence="12">DSM 15286 / JCM 11887 / CIR29812</strain>
    </source>
</reference>
<dbReference type="HOGENOM" id="CLU_026429_0_1_0"/>
<feature type="transmembrane region" description="Helical" evidence="10">
    <location>
        <begin position="192"/>
        <end position="215"/>
    </location>
</feature>
<feature type="transmembrane region" description="Helical" evidence="10">
    <location>
        <begin position="350"/>
        <end position="371"/>
    </location>
</feature>
<dbReference type="OrthoDB" id="9810952at2"/>
<evidence type="ECO:0000256" key="2">
    <source>
        <dbReference type="ARBA" id="ARBA00022448"/>
    </source>
</evidence>
<organism evidence="11 12">
    <name type="scientific">Thermodesulfatator indicus (strain DSM 15286 / JCM 11887 / CIR29812)</name>
    <dbReference type="NCBI Taxonomy" id="667014"/>
    <lineage>
        <taxon>Bacteria</taxon>
        <taxon>Pseudomonadati</taxon>
        <taxon>Thermodesulfobacteriota</taxon>
        <taxon>Thermodesulfobacteria</taxon>
        <taxon>Thermodesulfobacteriales</taxon>
        <taxon>Thermodesulfatatoraceae</taxon>
        <taxon>Thermodesulfatator</taxon>
    </lineage>
</organism>
<keyword evidence="6" id="KW-0630">Potassium</keyword>
<keyword evidence="8" id="KW-0406">Ion transport</keyword>
<dbReference type="AlphaFoldDB" id="F8AD75"/>
<dbReference type="InterPro" id="IPR003445">
    <property type="entry name" value="Cat_transpt"/>
</dbReference>
<evidence type="ECO:0000256" key="7">
    <source>
        <dbReference type="ARBA" id="ARBA00022989"/>
    </source>
</evidence>
<keyword evidence="9 10" id="KW-0472">Membrane</keyword>
<dbReference type="EC" id="3.6.3.14" evidence="11"/>
<dbReference type="STRING" id="667014.Thein_0933"/>
<dbReference type="PaxDb" id="667014-Thein_0933"/>
<evidence type="ECO:0000256" key="1">
    <source>
        <dbReference type="ARBA" id="ARBA00004651"/>
    </source>
</evidence>
<feature type="transmembrane region" description="Helical" evidence="10">
    <location>
        <begin position="410"/>
        <end position="435"/>
    </location>
</feature>
<name>F8AD75_THEID</name>
<dbReference type="eggNOG" id="COG0168">
    <property type="taxonomic scope" value="Bacteria"/>
</dbReference>
<comment type="subcellular location">
    <subcellularLocation>
        <location evidence="1">Cell membrane</location>
        <topology evidence="1">Multi-pass membrane protein</topology>
    </subcellularLocation>
</comment>
<proteinExistence type="predicted"/>
<feature type="transmembrane region" description="Helical" evidence="10">
    <location>
        <begin position="127"/>
        <end position="152"/>
    </location>
</feature>
<dbReference type="InParanoid" id="F8AD75"/>